<feature type="compositionally biased region" description="Basic residues" evidence="1">
    <location>
        <begin position="67"/>
        <end position="86"/>
    </location>
</feature>
<feature type="compositionally biased region" description="Basic and acidic residues" evidence="1">
    <location>
        <begin position="36"/>
        <end position="66"/>
    </location>
</feature>
<feature type="compositionally biased region" description="Basic and acidic residues" evidence="1">
    <location>
        <begin position="8"/>
        <end position="29"/>
    </location>
</feature>
<feature type="region of interest" description="Disordered" evidence="1">
    <location>
        <begin position="1"/>
        <end position="86"/>
    </location>
</feature>
<dbReference type="EMBL" id="JAHRHJ020000005">
    <property type="protein sequence ID" value="KAH9315338.1"/>
    <property type="molecule type" value="Genomic_DNA"/>
</dbReference>
<feature type="non-terminal residue" evidence="2">
    <location>
        <position position="128"/>
    </location>
</feature>
<reference evidence="2 3" key="1">
    <citation type="journal article" date="2021" name="Nat. Plants">
        <title>The Taxus genome provides insights into paclitaxel biosynthesis.</title>
        <authorList>
            <person name="Xiong X."/>
            <person name="Gou J."/>
            <person name="Liao Q."/>
            <person name="Li Y."/>
            <person name="Zhou Q."/>
            <person name="Bi G."/>
            <person name="Li C."/>
            <person name="Du R."/>
            <person name="Wang X."/>
            <person name="Sun T."/>
            <person name="Guo L."/>
            <person name="Liang H."/>
            <person name="Lu P."/>
            <person name="Wu Y."/>
            <person name="Zhang Z."/>
            <person name="Ro D.K."/>
            <person name="Shang Y."/>
            <person name="Huang S."/>
            <person name="Yan J."/>
        </authorList>
    </citation>
    <scope>NUCLEOTIDE SEQUENCE [LARGE SCALE GENOMIC DNA]</scope>
    <source>
        <strain evidence="2">Ta-2019</strain>
    </source>
</reference>
<evidence type="ECO:0000313" key="3">
    <source>
        <dbReference type="Proteomes" id="UP000824469"/>
    </source>
</evidence>
<dbReference type="AlphaFoldDB" id="A0AA38G5X6"/>
<gene>
    <name evidence="2" type="ORF">KI387_023965</name>
</gene>
<evidence type="ECO:0000313" key="2">
    <source>
        <dbReference type="EMBL" id="KAH9315338.1"/>
    </source>
</evidence>
<feature type="region of interest" description="Disordered" evidence="1">
    <location>
        <begin position="109"/>
        <end position="128"/>
    </location>
</feature>
<keyword evidence="3" id="KW-1185">Reference proteome</keyword>
<proteinExistence type="predicted"/>
<organism evidence="2 3">
    <name type="scientific">Taxus chinensis</name>
    <name type="common">Chinese yew</name>
    <name type="synonym">Taxus wallichiana var. chinensis</name>
    <dbReference type="NCBI Taxonomy" id="29808"/>
    <lineage>
        <taxon>Eukaryota</taxon>
        <taxon>Viridiplantae</taxon>
        <taxon>Streptophyta</taxon>
        <taxon>Embryophyta</taxon>
        <taxon>Tracheophyta</taxon>
        <taxon>Spermatophyta</taxon>
        <taxon>Pinopsida</taxon>
        <taxon>Pinidae</taxon>
        <taxon>Conifers II</taxon>
        <taxon>Cupressales</taxon>
        <taxon>Taxaceae</taxon>
        <taxon>Taxus</taxon>
    </lineage>
</organism>
<name>A0AA38G5X6_TAXCH</name>
<dbReference type="Proteomes" id="UP000824469">
    <property type="component" value="Unassembled WGS sequence"/>
</dbReference>
<evidence type="ECO:0000256" key="1">
    <source>
        <dbReference type="SAM" id="MobiDB-lite"/>
    </source>
</evidence>
<accession>A0AA38G5X6</accession>
<protein>
    <submittedName>
        <fullName evidence="2">Uncharacterized protein</fullName>
    </submittedName>
</protein>
<comment type="caution">
    <text evidence="2">The sequence shown here is derived from an EMBL/GenBank/DDBJ whole genome shotgun (WGS) entry which is preliminary data.</text>
</comment>
<sequence length="128" mass="15566">MRNGENPLVEKGEGREDHEGRQRWAEAHKCTKKWMRSREKYDKRQREESCAKDNTKGKCEKGERVGRRGRGGKMDKSKHRLMKDRKGRSIWRMWSVNGEQRLTKVRRIAQKSHQRVVKDWKRHRKKRE</sequence>